<dbReference type="SUPFAM" id="SSF51197">
    <property type="entry name" value="Clavaminate synthase-like"/>
    <property type="match status" value="1"/>
</dbReference>
<sequence>MQKLEEMVETLVLEGLGVRRESIHAHFDMLSHGIRVSCYGTPLDAETAKSMPAHCDHTMLTTIVQHEVEGLEVDVGDGRWAAVPAEPGTFAFVAGEQLRVATNGRVPACLHPVRTPSNRERLSVQFLRRQKVGVAVRALADLVDAEHPLLFNPLRHEEYNKWRYSEEGFKLEDPLKVFCGVEKVGAMV</sequence>
<evidence type="ECO:0000313" key="2">
    <source>
        <dbReference type="EMBL" id="RLM69121.1"/>
    </source>
</evidence>
<dbReference type="Pfam" id="PF03171">
    <property type="entry name" value="2OG-FeII_Oxy"/>
    <property type="match status" value="1"/>
</dbReference>
<name>A0A3L6Q1W3_PANMI</name>
<comment type="caution">
    <text evidence="2">The sequence shown here is derived from an EMBL/GenBank/DDBJ whole genome shotgun (WGS) entry which is preliminary data.</text>
</comment>
<keyword evidence="3" id="KW-1185">Reference proteome</keyword>
<evidence type="ECO:0000313" key="3">
    <source>
        <dbReference type="Proteomes" id="UP000275267"/>
    </source>
</evidence>
<keyword evidence="2" id="KW-0223">Dioxygenase</keyword>
<dbReference type="STRING" id="4540.A0A3L6Q1W3"/>
<proteinExistence type="predicted"/>
<dbReference type="InterPro" id="IPR050231">
    <property type="entry name" value="Iron_ascorbate_oxido_reductase"/>
</dbReference>
<accession>A0A3L6Q1W3</accession>
<evidence type="ECO:0000259" key="1">
    <source>
        <dbReference type="PROSITE" id="PS51471"/>
    </source>
</evidence>
<dbReference type="AlphaFoldDB" id="A0A3L6Q1W3"/>
<feature type="domain" description="Fe2OG dioxygenase" evidence="1">
    <location>
        <begin position="30"/>
        <end position="131"/>
    </location>
</feature>
<dbReference type="PROSITE" id="PS51471">
    <property type="entry name" value="FE2OG_OXY"/>
    <property type="match status" value="1"/>
</dbReference>
<dbReference type="OrthoDB" id="682585at2759"/>
<dbReference type="GO" id="GO:0051213">
    <property type="term" value="F:dioxygenase activity"/>
    <property type="evidence" value="ECO:0007669"/>
    <property type="project" value="UniProtKB-KW"/>
</dbReference>
<dbReference type="Proteomes" id="UP000275267">
    <property type="component" value="Unassembled WGS sequence"/>
</dbReference>
<dbReference type="EMBL" id="PQIB02000014">
    <property type="protein sequence ID" value="RLM69121.1"/>
    <property type="molecule type" value="Genomic_DNA"/>
</dbReference>
<reference evidence="3" key="1">
    <citation type="journal article" date="2019" name="Nat. Commun.">
        <title>The genome of broomcorn millet.</title>
        <authorList>
            <person name="Zou C."/>
            <person name="Miki D."/>
            <person name="Li D."/>
            <person name="Tang Q."/>
            <person name="Xiao L."/>
            <person name="Rajput S."/>
            <person name="Deng P."/>
            <person name="Jia W."/>
            <person name="Huang R."/>
            <person name="Zhang M."/>
            <person name="Sun Y."/>
            <person name="Hu J."/>
            <person name="Fu X."/>
            <person name="Schnable P.S."/>
            <person name="Li F."/>
            <person name="Zhang H."/>
            <person name="Feng B."/>
            <person name="Zhu X."/>
            <person name="Liu R."/>
            <person name="Schnable J.C."/>
            <person name="Zhu J.-K."/>
            <person name="Zhang H."/>
        </authorList>
    </citation>
    <scope>NUCLEOTIDE SEQUENCE [LARGE SCALE GENOMIC DNA]</scope>
</reference>
<dbReference type="InterPro" id="IPR044861">
    <property type="entry name" value="IPNS-like_FE2OG_OXY"/>
</dbReference>
<dbReference type="PANTHER" id="PTHR47990">
    <property type="entry name" value="2-OXOGLUTARATE (2OG) AND FE(II)-DEPENDENT OXYGENASE SUPERFAMILY PROTEIN-RELATED"/>
    <property type="match status" value="1"/>
</dbReference>
<dbReference type="InterPro" id="IPR005123">
    <property type="entry name" value="Oxoglu/Fe-dep_dioxygenase_dom"/>
</dbReference>
<gene>
    <name evidence="2" type="ORF">C2845_PM17G02760</name>
</gene>
<dbReference type="Gene3D" id="2.60.120.330">
    <property type="entry name" value="B-lactam Antibiotic, Isopenicillin N Synthase, Chain"/>
    <property type="match status" value="1"/>
</dbReference>
<organism evidence="2 3">
    <name type="scientific">Panicum miliaceum</name>
    <name type="common">Proso millet</name>
    <name type="synonym">Broomcorn millet</name>
    <dbReference type="NCBI Taxonomy" id="4540"/>
    <lineage>
        <taxon>Eukaryota</taxon>
        <taxon>Viridiplantae</taxon>
        <taxon>Streptophyta</taxon>
        <taxon>Embryophyta</taxon>
        <taxon>Tracheophyta</taxon>
        <taxon>Spermatophyta</taxon>
        <taxon>Magnoliopsida</taxon>
        <taxon>Liliopsida</taxon>
        <taxon>Poales</taxon>
        <taxon>Poaceae</taxon>
        <taxon>PACMAD clade</taxon>
        <taxon>Panicoideae</taxon>
        <taxon>Panicodae</taxon>
        <taxon>Paniceae</taxon>
        <taxon>Panicinae</taxon>
        <taxon>Panicum</taxon>
        <taxon>Panicum sect. Panicum</taxon>
    </lineage>
</organism>
<protein>
    <submittedName>
        <fullName evidence="2">Inactive 2-oxoglutarate-dependent dioxygenase AOP2</fullName>
    </submittedName>
</protein>
<dbReference type="InterPro" id="IPR027443">
    <property type="entry name" value="IPNS-like_sf"/>
</dbReference>
<keyword evidence="2" id="KW-0560">Oxidoreductase</keyword>